<evidence type="ECO:0000256" key="10">
    <source>
        <dbReference type="ARBA" id="ARBA00023285"/>
    </source>
</evidence>
<dbReference type="Pfam" id="PF02867">
    <property type="entry name" value="Ribonuc_red_lgC"/>
    <property type="match status" value="1"/>
</dbReference>
<feature type="compositionally biased region" description="Polar residues" evidence="14">
    <location>
        <begin position="1"/>
        <end position="13"/>
    </location>
</feature>
<dbReference type="GO" id="GO:0000166">
    <property type="term" value="F:nucleotide binding"/>
    <property type="evidence" value="ECO:0007669"/>
    <property type="project" value="UniProtKB-KW"/>
</dbReference>
<evidence type="ECO:0000259" key="15">
    <source>
        <dbReference type="Pfam" id="PF02867"/>
    </source>
</evidence>
<evidence type="ECO:0000256" key="2">
    <source>
        <dbReference type="ARBA" id="ARBA00007405"/>
    </source>
</evidence>
<dbReference type="PRINTS" id="PR01183">
    <property type="entry name" value="RIBORDTASEM1"/>
</dbReference>
<dbReference type="EMBL" id="JAEKNN010000020">
    <property type="protein sequence ID" value="MBJ7608593.1"/>
    <property type="molecule type" value="Genomic_DNA"/>
</dbReference>
<dbReference type="PANTHER" id="PTHR43371:SF1">
    <property type="entry name" value="RIBONUCLEOSIDE-DIPHOSPHATE REDUCTASE"/>
    <property type="match status" value="1"/>
</dbReference>
<evidence type="ECO:0000256" key="12">
    <source>
        <dbReference type="ARBA" id="ARBA00047754"/>
    </source>
</evidence>
<feature type="region of interest" description="Disordered" evidence="14">
    <location>
        <begin position="1"/>
        <end position="35"/>
    </location>
</feature>
<evidence type="ECO:0000256" key="6">
    <source>
        <dbReference type="ARBA" id="ARBA00022634"/>
    </source>
</evidence>
<dbReference type="Gene3D" id="3.20.70.20">
    <property type="match status" value="1"/>
</dbReference>
<dbReference type="GO" id="GO:0050897">
    <property type="term" value="F:cobalt ion binding"/>
    <property type="evidence" value="ECO:0007669"/>
    <property type="project" value="InterPro"/>
</dbReference>
<dbReference type="NCBIfam" id="TIGR02504">
    <property type="entry name" value="NrdJ_Z"/>
    <property type="match status" value="1"/>
</dbReference>
<keyword evidence="6 13" id="KW-0237">DNA synthesis</keyword>
<dbReference type="GO" id="GO:0031419">
    <property type="term" value="F:cobalamin binding"/>
    <property type="evidence" value="ECO:0007669"/>
    <property type="project" value="UniProtKB-KW"/>
</dbReference>
<accession>A0A934KBX4</accession>
<organism evidence="18 19">
    <name type="scientific">Candidatus Amunia macphersoniae</name>
    <dbReference type="NCBI Taxonomy" id="3127014"/>
    <lineage>
        <taxon>Bacteria</taxon>
        <taxon>Bacillati</taxon>
        <taxon>Candidatus Dormiibacterota</taxon>
        <taxon>Candidatus Dormibacteria</taxon>
        <taxon>Candidatus Aeolococcales</taxon>
        <taxon>Candidatus Aeolococcaceae</taxon>
        <taxon>Candidatus Amunia</taxon>
    </lineage>
</organism>
<evidence type="ECO:0000256" key="5">
    <source>
        <dbReference type="ARBA" id="ARBA00022628"/>
    </source>
</evidence>
<gene>
    <name evidence="18" type="ORF">JF887_04060</name>
</gene>
<keyword evidence="7 13" id="KW-0547">Nucleotide-binding</keyword>
<dbReference type="CDD" id="cd02888">
    <property type="entry name" value="RNR_II_dimer"/>
    <property type="match status" value="1"/>
</dbReference>
<evidence type="ECO:0000256" key="14">
    <source>
        <dbReference type="SAM" id="MobiDB-lite"/>
    </source>
</evidence>
<dbReference type="AlphaFoldDB" id="A0A934KBX4"/>
<dbReference type="NCBIfam" id="NF005122">
    <property type="entry name" value="PRK06556.1"/>
    <property type="match status" value="1"/>
</dbReference>
<dbReference type="InterPro" id="IPR050862">
    <property type="entry name" value="RdRp_reductase_class-2"/>
</dbReference>
<dbReference type="EC" id="1.17.4.1" evidence="3 13"/>
<dbReference type="GO" id="GO:0004748">
    <property type="term" value="F:ribonucleoside-diphosphate reductase activity, thioredoxin disulfide as acceptor"/>
    <property type="evidence" value="ECO:0007669"/>
    <property type="project" value="UniProtKB-EC"/>
</dbReference>
<keyword evidence="8 13" id="KW-0560">Oxidoreductase</keyword>
<feature type="domain" description="TSCPD" evidence="17">
    <location>
        <begin position="749"/>
        <end position="851"/>
    </location>
</feature>
<evidence type="ECO:0000256" key="1">
    <source>
        <dbReference type="ARBA" id="ARBA00001922"/>
    </source>
</evidence>
<dbReference type="Proteomes" id="UP000614410">
    <property type="component" value="Unassembled WGS sequence"/>
</dbReference>
<comment type="caution">
    <text evidence="18">The sequence shown here is derived from an EMBL/GenBank/DDBJ whole genome shotgun (WGS) entry which is preliminary data.</text>
</comment>
<dbReference type="InterPro" id="IPR000788">
    <property type="entry name" value="RNR_lg_C"/>
</dbReference>
<evidence type="ECO:0000313" key="18">
    <source>
        <dbReference type="EMBL" id="MBJ7608593.1"/>
    </source>
</evidence>
<dbReference type="Pfam" id="PF12637">
    <property type="entry name" value="TSCPD"/>
    <property type="match status" value="1"/>
</dbReference>
<feature type="domain" description="Ribonucleotide reductase class II vitamin B12-dependent N-terminal" evidence="16">
    <location>
        <begin position="62"/>
        <end position="154"/>
    </location>
</feature>
<reference evidence="18 19" key="1">
    <citation type="submission" date="2020-10" db="EMBL/GenBank/DDBJ databases">
        <title>Ca. Dormibacterota MAGs.</title>
        <authorList>
            <person name="Montgomery K."/>
        </authorList>
    </citation>
    <scope>NUCLEOTIDE SEQUENCE [LARGE SCALE GENOMIC DNA]</scope>
    <source>
        <strain evidence="18">Mitchell_Peninsula_5</strain>
    </source>
</reference>
<proteinExistence type="inferred from homology"/>
<keyword evidence="9" id="KW-1015">Disulfide bond</keyword>
<evidence type="ECO:0000256" key="3">
    <source>
        <dbReference type="ARBA" id="ARBA00012274"/>
    </source>
</evidence>
<protein>
    <recommendedName>
        <fullName evidence="4 13">Vitamin B12-dependent ribonucleotide reductase</fullName>
        <ecNumber evidence="3 13">1.17.4.1</ecNumber>
    </recommendedName>
</protein>
<evidence type="ECO:0000256" key="8">
    <source>
        <dbReference type="ARBA" id="ARBA00023002"/>
    </source>
</evidence>
<dbReference type="InterPro" id="IPR013678">
    <property type="entry name" value="RNR_2_N"/>
</dbReference>
<keyword evidence="10 13" id="KW-0170">Cobalt</keyword>
<evidence type="ECO:0000259" key="16">
    <source>
        <dbReference type="Pfam" id="PF08471"/>
    </source>
</evidence>
<feature type="domain" description="Ribonucleotide reductase large subunit C-terminal" evidence="15">
    <location>
        <begin position="176"/>
        <end position="715"/>
    </location>
</feature>
<comment type="catalytic activity">
    <reaction evidence="12 13">
        <text>a 2'-deoxyribonucleoside 5'-diphosphate + [thioredoxin]-disulfide + H2O = a ribonucleoside 5'-diphosphate + [thioredoxin]-dithiol</text>
        <dbReference type="Rhea" id="RHEA:23252"/>
        <dbReference type="Rhea" id="RHEA-COMP:10698"/>
        <dbReference type="Rhea" id="RHEA-COMP:10700"/>
        <dbReference type="ChEBI" id="CHEBI:15377"/>
        <dbReference type="ChEBI" id="CHEBI:29950"/>
        <dbReference type="ChEBI" id="CHEBI:50058"/>
        <dbReference type="ChEBI" id="CHEBI:57930"/>
        <dbReference type="ChEBI" id="CHEBI:73316"/>
        <dbReference type="EC" id="1.17.4.1"/>
    </reaction>
</comment>
<sequence>MDRPLTDTTSTKAQPAAQGPKTRRSASSTAKVELSGEAAGLKVTRRFTRDGVHPFDEVRWEKRAAVIGNERGEAVFEQQDVEIPASWSQMATNVVVSKYFRGPLGTPRRETSVKQMISRVCDTIATWGREGGYFASEDDAQTFQDELTHLVLHQKMSFNSPVWFNVGVPGGRPQASACFINSVEDTMESILTLAKTEGMLFKYGSGTGTNLSPLRSSNEQLGGGGTASGPVSFMKGFDAFAGVIKSGGTTRRAAKMVILNADHPDIDEFVTCKVNEEKKAWALIEAGYDSSFTGEAYASVFFQNSNNSVRVTDEFMRAIADDRDWHLRAVIDPNRVVKTMRARDLLRLMAESAWQCGDPGIQYDTTINDWHTSANSGRINASNPCSEFVFLDDTACNLASLNLMKFLSNDGTFHVEDYRHAVHMTITAQEILVGNASYPTERITKNSEDFRPLGLGYANLGALLMARGVPYDSPQGRDLAACVTAIMTGEAYAQSARMAREVGPFKGFSGNRQPMLRVIAKHREAAYNIPNDNVEADLVTAARHAWDEAHELGAKHGYRNAQSTVLAPTGTIGFMMDCDTTGVEPDIALVKYKKLVGGGMLKIVNQTVPLALQRLGYGDTAVADVCAHIDRNDTIEGSPSLRDDDLPVFDCAFTPQNGTRSIVWQGHVRMMSAVQPFLSGAISKTVNMPNEATVDEIEQAYIDGWKLGLKALAIYRDGSKRSQPMATSMDKTTGRTVQIVERPLRKRLPAERKALTHRFEVGGHEGYITVGLYDDGQPGEIFLKMAKEGSTVSGLMDAFATAVSLALQYGVPLQALVDKLSHTRFDPQGFTKNPEVPIAKSLMDYIFRWMASRFMPQDDRDRLGIIRRDGEEVATTAPAALSTASARAGVSGFAAVRAMSAAPIADGMPAPFVNQGDAPSCSDCGSLMVRSGACYKCHNCGATSGCS</sequence>
<dbReference type="PANTHER" id="PTHR43371">
    <property type="entry name" value="VITAMIN B12-DEPENDENT RIBONUCLEOTIDE REDUCTASE"/>
    <property type="match status" value="1"/>
</dbReference>
<evidence type="ECO:0000256" key="11">
    <source>
        <dbReference type="ARBA" id="ARBA00025437"/>
    </source>
</evidence>
<evidence type="ECO:0000256" key="9">
    <source>
        <dbReference type="ARBA" id="ARBA00023157"/>
    </source>
</evidence>
<evidence type="ECO:0000259" key="17">
    <source>
        <dbReference type="Pfam" id="PF12637"/>
    </source>
</evidence>
<keyword evidence="5 13" id="KW-0846">Cobalamin</keyword>
<dbReference type="Pfam" id="PF08471">
    <property type="entry name" value="Ribonuc_red_2_N"/>
    <property type="match status" value="1"/>
</dbReference>
<comment type="cofactor">
    <cofactor evidence="1 13">
        <name>adenosylcob(III)alamin</name>
        <dbReference type="ChEBI" id="CHEBI:18408"/>
    </cofactor>
</comment>
<comment type="function">
    <text evidence="11 13">Catalyzes the reduction of ribonucleotides to deoxyribonucleotides. May function to provide a pool of deoxyribonucleotide precursors for DNA repair during oxygen limitation and/or for immediate growth after restoration of oxygen.</text>
</comment>
<dbReference type="InterPro" id="IPR013344">
    <property type="entry name" value="RNR_NrdJ/NrdZ"/>
</dbReference>
<dbReference type="InterPro" id="IPR024434">
    <property type="entry name" value="TSCPD_dom"/>
</dbReference>
<evidence type="ECO:0000256" key="7">
    <source>
        <dbReference type="ARBA" id="ARBA00022741"/>
    </source>
</evidence>
<evidence type="ECO:0000256" key="13">
    <source>
        <dbReference type="RuleBase" id="RU364064"/>
    </source>
</evidence>
<dbReference type="SUPFAM" id="SSF51998">
    <property type="entry name" value="PFL-like glycyl radical enzymes"/>
    <property type="match status" value="1"/>
</dbReference>
<name>A0A934KBX4_9BACT</name>
<comment type="similarity">
    <text evidence="2 13">Belongs to the ribonucleoside diphosphate reductase class-2 family.</text>
</comment>
<evidence type="ECO:0000256" key="4">
    <source>
        <dbReference type="ARBA" id="ARBA00014409"/>
    </source>
</evidence>
<dbReference type="GO" id="GO:0071897">
    <property type="term" value="P:DNA biosynthetic process"/>
    <property type="evidence" value="ECO:0007669"/>
    <property type="project" value="UniProtKB-KW"/>
</dbReference>
<evidence type="ECO:0000313" key="19">
    <source>
        <dbReference type="Proteomes" id="UP000614410"/>
    </source>
</evidence>